<accession>A0AAV2J8U4</accession>
<evidence type="ECO:0000313" key="2">
    <source>
        <dbReference type="Proteomes" id="UP001497482"/>
    </source>
</evidence>
<name>A0AAV2J8U4_KNICA</name>
<gene>
    <name evidence="1" type="ORF">KC01_LOCUS4666</name>
</gene>
<sequence length="66" mass="7103">METLPNTAHFHRVHSAFALKETALREEAAVPGAACNHGSAHGVKEQRPPHELFPPCCVATSSLTRS</sequence>
<keyword evidence="2" id="KW-1185">Reference proteome</keyword>
<dbReference type="AlphaFoldDB" id="A0AAV2J8U4"/>
<protein>
    <submittedName>
        <fullName evidence="1">Uncharacterized protein</fullName>
    </submittedName>
</protein>
<organism evidence="1 2">
    <name type="scientific">Knipowitschia caucasica</name>
    <name type="common">Caucasian dwarf goby</name>
    <name type="synonym">Pomatoschistus caucasicus</name>
    <dbReference type="NCBI Taxonomy" id="637954"/>
    <lineage>
        <taxon>Eukaryota</taxon>
        <taxon>Metazoa</taxon>
        <taxon>Chordata</taxon>
        <taxon>Craniata</taxon>
        <taxon>Vertebrata</taxon>
        <taxon>Euteleostomi</taxon>
        <taxon>Actinopterygii</taxon>
        <taxon>Neopterygii</taxon>
        <taxon>Teleostei</taxon>
        <taxon>Neoteleostei</taxon>
        <taxon>Acanthomorphata</taxon>
        <taxon>Gobiaria</taxon>
        <taxon>Gobiiformes</taxon>
        <taxon>Gobioidei</taxon>
        <taxon>Gobiidae</taxon>
        <taxon>Gobiinae</taxon>
        <taxon>Knipowitschia</taxon>
    </lineage>
</organism>
<proteinExistence type="predicted"/>
<dbReference type="EMBL" id="OZ035833">
    <property type="protein sequence ID" value="CAL1572648.1"/>
    <property type="molecule type" value="Genomic_DNA"/>
</dbReference>
<dbReference type="Proteomes" id="UP001497482">
    <property type="component" value="Chromosome 11"/>
</dbReference>
<evidence type="ECO:0000313" key="1">
    <source>
        <dbReference type="EMBL" id="CAL1572648.1"/>
    </source>
</evidence>
<reference evidence="1 2" key="1">
    <citation type="submission" date="2024-04" db="EMBL/GenBank/DDBJ databases">
        <authorList>
            <person name="Waldvogel A.-M."/>
            <person name="Schoenle A."/>
        </authorList>
    </citation>
    <scope>NUCLEOTIDE SEQUENCE [LARGE SCALE GENOMIC DNA]</scope>
</reference>